<dbReference type="EMBL" id="CP030073">
    <property type="protein sequence ID" value="AWW41984.1"/>
    <property type="molecule type" value="Genomic_DNA"/>
</dbReference>
<dbReference type="AlphaFoldDB" id="A0A2Z4J9X6"/>
<sequence length="134" mass="14655">MGWKIVDTNSYWECGDYVKHTRTFTPGDFGINFKACTVVNSVGGAQAVLVVQNASGLNPWILQKGRVVFESQSEGDVWCAESTLNPGFTRGCYAPTVQKGTCATLDAPRVELTIGGRTEVAYGDYYLMTPPCWD</sequence>
<reference evidence="1 2" key="1">
    <citation type="journal article" date="2019" name="Int. J. Syst. Evol. Microbiol.">
        <title>Streptomyces cadmiisoli sp. nov., a novel actinomycete isolated from cadmium-contaminated soil.</title>
        <authorList>
            <person name="Li K."/>
            <person name="Tang X."/>
            <person name="Zhao J."/>
            <person name="Guo Y."/>
            <person name="Tang Y."/>
            <person name="Gao J."/>
        </authorList>
    </citation>
    <scope>NUCLEOTIDE SEQUENCE [LARGE SCALE GENOMIC DNA]</scope>
    <source>
        <strain evidence="1 2">ZFG47</strain>
    </source>
</reference>
<proteinExistence type="predicted"/>
<keyword evidence="2" id="KW-1185">Reference proteome</keyword>
<accession>A0A2Z4J9X6</accession>
<dbReference type="RefSeq" id="WP_112441822.1">
    <property type="nucleotide sequence ID" value="NZ_CP030073.1"/>
</dbReference>
<protein>
    <submittedName>
        <fullName evidence="1">Uncharacterized protein</fullName>
    </submittedName>
</protein>
<organism evidence="1 2">
    <name type="scientific">Streptomyces cadmiisoli</name>
    <dbReference type="NCBI Taxonomy" id="2184053"/>
    <lineage>
        <taxon>Bacteria</taxon>
        <taxon>Bacillati</taxon>
        <taxon>Actinomycetota</taxon>
        <taxon>Actinomycetes</taxon>
        <taxon>Kitasatosporales</taxon>
        <taxon>Streptomycetaceae</taxon>
        <taxon>Streptomyces</taxon>
        <taxon>Streptomyces aurantiacus group</taxon>
    </lineage>
</organism>
<gene>
    <name evidence="1" type="ORF">DN051_39675</name>
</gene>
<dbReference type="KEGG" id="scad:DN051_39675"/>
<evidence type="ECO:0000313" key="2">
    <source>
        <dbReference type="Proteomes" id="UP000249616"/>
    </source>
</evidence>
<evidence type="ECO:0000313" key="1">
    <source>
        <dbReference type="EMBL" id="AWW41984.1"/>
    </source>
</evidence>
<name>A0A2Z4J9X6_9ACTN</name>
<dbReference type="Proteomes" id="UP000249616">
    <property type="component" value="Chromosome"/>
</dbReference>